<dbReference type="Pfam" id="PF05742">
    <property type="entry name" value="TANGO2"/>
    <property type="match status" value="1"/>
</dbReference>
<evidence type="ECO:0000256" key="1">
    <source>
        <dbReference type="SAM" id="MobiDB-lite"/>
    </source>
</evidence>
<protein>
    <submittedName>
        <fullName evidence="2">NRDE family protein</fullName>
    </submittedName>
</protein>
<dbReference type="RefSeq" id="WP_210802067.1">
    <property type="nucleotide sequence ID" value="NZ_JAGQDE010000008.1"/>
</dbReference>
<comment type="caution">
    <text evidence="2">The sequence shown here is derived from an EMBL/GenBank/DDBJ whole genome shotgun (WGS) entry which is preliminary data.</text>
</comment>
<keyword evidence="3" id="KW-1185">Reference proteome</keyword>
<accession>A0A940YKA2</accession>
<feature type="compositionally biased region" description="Basic and acidic residues" evidence="1">
    <location>
        <begin position="291"/>
        <end position="301"/>
    </location>
</feature>
<reference evidence="2" key="1">
    <citation type="submission" date="2021-04" db="EMBL/GenBank/DDBJ databases">
        <title>The genome sequence of Ideonella sp. 4Y11.</title>
        <authorList>
            <person name="Liu Y."/>
        </authorList>
    </citation>
    <scope>NUCLEOTIDE SEQUENCE</scope>
    <source>
        <strain evidence="2">4Y11</strain>
    </source>
</reference>
<evidence type="ECO:0000313" key="2">
    <source>
        <dbReference type="EMBL" id="MBQ0959419.1"/>
    </source>
</evidence>
<feature type="region of interest" description="Disordered" evidence="1">
    <location>
        <begin position="268"/>
        <end position="316"/>
    </location>
</feature>
<dbReference type="InterPro" id="IPR008551">
    <property type="entry name" value="TANGO2"/>
</dbReference>
<dbReference type="EMBL" id="JAGQDE010000008">
    <property type="protein sequence ID" value="MBQ0959419.1"/>
    <property type="molecule type" value="Genomic_DNA"/>
</dbReference>
<gene>
    <name evidence="2" type="ORF">KAK06_10705</name>
</gene>
<dbReference type="PANTHER" id="PTHR17985:SF8">
    <property type="entry name" value="TRANSPORT AND GOLGI ORGANIZATION PROTEIN 2 HOMOLOG"/>
    <property type="match status" value="1"/>
</dbReference>
<organism evidence="2 3">
    <name type="scientific">Ideonella aquatica</name>
    <dbReference type="NCBI Taxonomy" id="2824119"/>
    <lineage>
        <taxon>Bacteria</taxon>
        <taxon>Pseudomonadati</taxon>
        <taxon>Pseudomonadota</taxon>
        <taxon>Betaproteobacteria</taxon>
        <taxon>Burkholderiales</taxon>
        <taxon>Sphaerotilaceae</taxon>
        <taxon>Ideonella</taxon>
    </lineage>
</organism>
<dbReference type="AlphaFoldDB" id="A0A940YKA2"/>
<proteinExistence type="predicted"/>
<name>A0A940YKA2_9BURK</name>
<dbReference type="PANTHER" id="PTHR17985">
    <property type="entry name" value="SER/THR-RICH PROTEIN T10 IN DGCR REGION"/>
    <property type="match status" value="1"/>
</dbReference>
<feature type="compositionally biased region" description="Basic and acidic residues" evidence="1">
    <location>
        <begin position="268"/>
        <end position="279"/>
    </location>
</feature>
<dbReference type="Proteomes" id="UP000678374">
    <property type="component" value="Unassembled WGS sequence"/>
</dbReference>
<sequence length="316" mass="35076">MCLVALALDAHRRFPLVLAANRDEFFERPAARLAWWTPAGGGPAVLSGRDLSAGGTWLGLTAEGRLAVVTNVRKPVLPDPQAPSRGGIVLRWLRGDQRPEQFWPSVALSGHQPFNLLAADFREGLSFWASSEQACPRRLERGIAGVSNGLLDEPWPKVRLLKERLHDAIDVAASVDDLASRLMAALADRQVAPDDELPDTGIGTERERWLSSAFIRSPDGRYGTRCSTLVITERQPKHLVTHVFERTFTAGPGVALLRRSTLHDWPPKYRLDTDTEPERSVQVTPVAEGQLAEHRPDAELPRKRRVRSLLRPADKL</sequence>
<evidence type="ECO:0000313" key="3">
    <source>
        <dbReference type="Proteomes" id="UP000678374"/>
    </source>
</evidence>